<dbReference type="EMBL" id="BNCP01000007">
    <property type="protein sequence ID" value="GIL75669.1"/>
    <property type="molecule type" value="Genomic_DNA"/>
</dbReference>
<sequence>MELDKENKLQEHKPLSTKSKSTLGPVLRHKAEWSSELCDCCARPGGGALGCVAVCMPYVQFGVLAEQISKDGQTFAFGSFCGAASVFMLLDVAASCLRIGIWPGVHLIPTSALLHMQMRKHLRSKYGIKGSFLGDLCTTWWCGPCALAQETREIIIRAQKEQEALGLALGTPHMLGHMILTVPLRATAKTAKGEVLV</sequence>
<evidence type="ECO:0000256" key="1">
    <source>
        <dbReference type="SAM" id="MobiDB-lite"/>
    </source>
</evidence>
<gene>
    <name evidence="2" type="ORF">Vretifemale_5413</name>
    <name evidence="3" type="ORF">Vretimale_15221</name>
</gene>
<evidence type="ECO:0000313" key="4">
    <source>
        <dbReference type="Proteomes" id="UP000747110"/>
    </source>
</evidence>
<comment type="caution">
    <text evidence="2">The sequence shown here is derived from an EMBL/GenBank/DDBJ whole genome shotgun (WGS) entry which is preliminary data.</text>
</comment>
<reference evidence="2" key="1">
    <citation type="journal article" date="2021" name="Proc. Natl. Acad. Sci. U.S.A.">
        <title>Three genomes in the algal genus Volvox reveal the fate of a haploid sex-determining region after a transition to homothallism.</title>
        <authorList>
            <person name="Yamamoto K."/>
            <person name="Hamaji T."/>
            <person name="Kawai-Toyooka H."/>
            <person name="Matsuzaki R."/>
            <person name="Takahashi F."/>
            <person name="Nishimura Y."/>
            <person name="Kawachi M."/>
            <person name="Noguchi H."/>
            <person name="Minakuchi Y."/>
            <person name="Umen J.G."/>
            <person name="Toyoda A."/>
            <person name="Nozaki H."/>
        </authorList>
    </citation>
    <scope>NUCLEOTIDE SEQUENCE</scope>
    <source>
        <strain evidence="3">NIES-3785</strain>
        <strain evidence="2">NIES-3786</strain>
    </source>
</reference>
<protein>
    <submittedName>
        <fullName evidence="2">Uncharacterized protein</fullName>
    </submittedName>
</protein>
<name>A0A8J4FIE8_9CHLO</name>
<dbReference type="PANTHER" id="PTHR15907">
    <property type="entry name" value="DUF614 FAMILY PROTEIN-RELATED"/>
    <property type="match status" value="1"/>
</dbReference>
<feature type="region of interest" description="Disordered" evidence="1">
    <location>
        <begin position="1"/>
        <end position="22"/>
    </location>
</feature>
<accession>A0A8J4FIE8</accession>
<dbReference type="InterPro" id="IPR006461">
    <property type="entry name" value="PLAC_motif_containing"/>
</dbReference>
<evidence type="ECO:0000313" key="2">
    <source>
        <dbReference type="EMBL" id="GIL75669.1"/>
    </source>
</evidence>
<evidence type="ECO:0000313" key="3">
    <source>
        <dbReference type="EMBL" id="GIM11751.1"/>
    </source>
</evidence>
<organism evidence="2 4">
    <name type="scientific">Volvox reticuliferus</name>
    <dbReference type="NCBI Taxonomy" id="1737510"/>
    <lineage>
        <taxon>Eukaryota</taxon>
        <taxon>Viridiplantae</taxon>
        <taxon>Chlorophyta</taxon>
        <taxon>core chlorophytes</taxon>
        <taxon>Chlorophyceae</taxon>
        <taxon>CS clade</taxon>
        <taxon>Chlamydomonadales</taxon>
        <taxon>Volvocaceae</taxon>
        <taxon>Volvox</taxon>
    </lineage>
</organism>
<dbReference type="Proteomes" id="UP000747110">
    <property type="component" value="Unassembled WGS sequence"/>
</dbReference>
<dbReference type="OrthoDB" id="1045822at2759"/>
<dbReference type="NCBIfam" id="TIGR01571">
    <property type="entry name" value="A_thal_Cys_rich"/>
    <property type="match status" value="1"/>
</dbReference>
<dbReference type="AlphaFoldDB" id="A0A8J4FIE8"/>
<dbReference type="EMBL" id="BNCQ01000040">
    <property type="protein sequence ID" value="GIM11751.1"/>
    <property type="molecule type" value="Genomic_DNA"/>
</dbReference>
<keyword evidence="4" id="KW-1185">Reference proteome</keyword>
<proteinExistence type="predicted"/>
<dbReference type="Pfam" id="PF04749">
    <property type="entry name" value="PLAC8"/>
    <property type="match status" value="1"/>
</dbReference>
<feature type="compositionally biased region" description="Basic and acidic residues" evidence="1">
    <location>
        <begin position="1"/>
        <end position="14"/>
    </location>
</feature>
<dbReference type="Proteomes" id="UP000722791">
    <property type="component" value="Unassembled WGS sequence"/>
</dbReference>